<reference evidence="1" key="1">
    <citation type="submission" date="2020-10" db="EMBL/GenBank/DDBJ databases">
        <authorList>
            <person name="Gilroy R."/>
        </authorList>
    </citation>
    <scope>NUCLEOTIDE SEQUENCE</scope>
    <source>
        <strain evidence="1">CHK190-19873</strain>
    </source>
</reference>
<dbReference type="AlphaFoldDB" id="A0A9D1EUW4"/>
<reference evidence="1" key="2">
    <citation type="journal article" date="2021" name="PeerJ">
        <title>Extensive microbial diversity within the chicken gut microbiome revealed by metagenomics and culture.</title>
        <authorList>
            <person name="Gilroy R."/>
            <person name="Ravi A."/>
            <person name="Getino M."/>
            <person name="Pursley I."/>
            <person name="Horton D.L."/>
            <person name="Alikhan N.F."/>
            <person name="Baker D."/>
            <person name="Gharbi K."/>
            <person name="Hall N."/>
            <person name="Watson M."/>
            <person name="Adriaenssens E.M."/>
            <person name="Foster-Nyarko E."/>
            <person name="Jarju S."/>
            <person name="Secka A."/>
            <person name="Antonio M."/>
            <person name="Oren A."/>
            <person name="Chaudhuri R.R."/>
            <person name="La Ragione R."/>
            <person name="Hildebrand F."/>
            <person name="Pallen M.J."/>
        </authorList>
    </citation>
    <scope>NUCLEOTIDE SEQUENCE</scope>
    <source>
        <strain evidence="1">CHK190-19873</strain>
    </source>
</reference>
<protein>
    <submittedName>
        <fullName evidence="1">Uncharacterized protein</fullName>
    </submittedName>
</protein>
<accession>A0A9D1EUW4</accession>
<gene>
    <name evidence="1" type="ORF">IAB44_11260</name>
</gene>
<sequence length="172" mass="19662">MKKLMELIEAGCSDIEIAAKAKEMYQSGELNDMIQLLSFAMAGDPLTKEQAQRIASLYFEYEVGIWQEIIPNFWVRKDADDCFTAAVVYPDIKGHAFCYCFSANLKEYTNAQIQAYEEACQPPEHVINLELRKVYSILASLDLSKATDRYVAANQEDLELWLKKCGIQREAR</sequence>
<dbReference type="Proteomes" id="UP000823935">
    <property type="component" value="Unassembled WGS sequence"/>
</dbReference>
<name>A0A9D1EUW4_9FIRM</name>
<dbReference type="EMBL" id="DVIQ01000070">
    <property type="protein sequence ID" value="HIS32106.1"/>
    <property type="molecule type" value="Genomic_DNA"/>
</dbReference>
<proteinExistence type="predicted"/>
<evidence type="ECO:0000313" key="1">
    <source>
        <dbReference type="EMBL" id="HIS32106.1"/>
    </source>
</evidence>
<evidence type="ECO:0000313" key="2">
    <source>
        <dbReference type="Proteomes" id="UP000823935"/>
    </source>
</evidence>
<comment type="caution">
    <text evidence="1">The sequence shown here is derived from an EMBL/GenBank/DDBJ whole genome shotgun (WGS) entry which is preliminary data.</text>
</comment>
<organism evidence="1 2">
    <name type="scientific">Candidatus Limivivens intestinipullorum</name>
    <dbReference type="NCBI Taxonomy" id="2840858"/>
    <lineage>
        <taxon>Bacteria</taxon>
        <taxon>Bacillati</taxon>
        <taxon>Bacillota</taxon>
        <taxon>Clostridia</taxon>
        <taxon>Lachnospirales</taxon>
        <taxon>Lachnospiraceae</taxon>
        <taxon>Lachnospiraceae incertae sedis</taxon>
        <taxon>Candidatus Limivivens</taxon>
    </lineage>
</organism>